<organism evidence="1 2">
    <name type="scientific">Mycena albidolilacea</name>
    <dbReference type="NCBI Taxonomy" id="1033008"/>
    <lineage>
        <taxon>Eukaryota</taxon>
        <taxon>Fungi</taxon>
        <taxon>Dikarya</taxon>
        <taxon>Basidiomycota</taxon>
        <taxon>Agaricomycotina</taxon>
        <taxon>Agaricomycetes</taxon>
        <taxon>Agaricomycetidae</taxon>
        <taxon>Agaricales</taxon>
        <taxon>Marasmiineae</taxon>
        <taxon>Mycenaceae</taxon>
        <taxon>Mycena</taxon>
    </lineage>
</organism>
<evidence type="ECO:0000313" key="2">
    <source>
        <dbReference type="Proteomes" id="UP001218218"/>
    </source>
</evidence>
<sequence>MTRAIGIKLLTDLKAAIDNIPDGIAAGRRDGLLAKNLTPKYTDDTPPIAIFPSDEKDGNYAAFSNQWERVFQLKSSTDLPESKYPLVCRGKHGLILAHAWATHYLTLDSATAGDIDMMLPRVEALLRLIPAAIKAHEEEARKPLRMCITQFLHTTITKFS</sequence>
<protein>
    <submittedName>
        <fullName evidence="1">Uncharacterized protein</fullName>
    </submittedName>
</protein>
<dbReference type="AlphaFoldDB" id="A0AAD7A658"/>
<name>A0AAD7A658_9AGAR</name>
<keyword evidence="2" id="KW-1185">Reference proteome</keyword>
<dbReference type="EMBL" id="JARIHO010000015">
    <property type="protein sequence ID" value="KAJ7349835.1"/>
    <property type="molecule type" value="Genomic_DNA"/>
</dbReference>
<dbReference type="Proteomes" id="UP001218218">
    <property type="component" value="Unassembled WGS sequence"/>
</dbReference>
<comment type="caution">
    <text evidence="1">The sequence shown here is derived from an EMBL/GenBank/DDBJ whole genome shotgun (WGS) entry which is preliminary data.</text>
</comment>
<evidence type="ECO:0000313" key="1">
    <source>
        <dbReference type="EMBL" id="KAJ7349835.1"/>
    </source>
</evidence>
<gene>
    <name evidence="1" type="ORF">DFH08DRAFT_863195</name>
</gene>
<reference evidence="1" key="1">
    <citation type="submission" date="2023-03" db="EMBL/GenBank/DDBJ databases">
        <title>Massive genome expansion in bonnet fungi (Mycena s.s.) driven by repeated elements and novel gene families across ecological guilds.</title>
        <authorList>
            <consortium name="Lawrence Berkeley National Laboratory"/>
            <person name="Harder C.B."/>
            <person name="Miyauchi S."/>
            <person name="Viragh M."/>
            <person name="Kuo A."/>
            <person name="Thoen E."/>
            <person name="Andreopoulos B."/>
            <person name="Lu D."/>
            <person name="Skrede I."/>
            <person name="Drula E."/>
            <person name="Henrissat B."/>
            <person name="Morin E."/>
            <person name="Kohler A."/>
            <person name="Barry K."/>
            <person name="LaButti K."/>
            <person name="Morin E."/>
            <person name="Salamov A."/>
            <person name="Lipzen A."/>
            <person name="Mereny Z."/>
            <person name="Hegedus B."/>
            <person name="Baldrian P."/>
            <person name="Stursova M."/>
            <person name="Weitz H."/>
            <person name="Taylor A."/>
            <person name="Grigoriev I.V."/>
            <person name="Nagy L.G."/>
            <person name="Martin F."/>
            <person name="Kauserud H."/>
        </authorList>
    </citation>
    <scope>NUCLEOTIDE SEQUENCE</scope>
    <source>
        <strain evidence="1">CBHHK002</strain>
    </source>
</reference>
<proteinExistence type="predicted"/>
<accession>A0AAD7A658</accession>